<feature type="non-terminal residue" evidence="1">
    <location>
        <position position="165"/>
    </location>
</feature>
<protein>
    <submittedName>
        <fullName evidence="1">Uncharacterized protein</fullName>
    </submittedName>
</protein>
<sequence>MDMPPPSVPSFLESIPMDTTLAVITTPQENLPPPVDVTVTPTMGENSSSMPQWLIDQTPRKRKVVVPLPTFDFSSLKVTPAKSAKKPKMVSRVSVDASGHKFAEIATPTAEKTKNDIMVTDYQITRVDLGKVTMEGSQQDAQDAMNVLCQKLKETKASKDELKEK</sequence>
<gene>
    <name evidence="1" type="ORF">KI387_027052</name>
</gene>
<accession>A0AA38FVS6</accession>
<proteinExistence type="predicted"/>
<dbReference type="EMBL" id="JAHRHJ020000006">
    <property type="protein sequence ID" value="KAH9312017.1"/>
    <property type="molecule type" value="Genomic_DNA"/>
</dbReference>
<dbReference type="AlphaFoldDB" id="A0AA38FVS6"/>
<dbReference type="Proteomes" id="UP000824469">
    <property type="component" value="Unassembled WGS sequence"/>
</dbReference>
<name>A0AA38FVS6_TAXCH</name>
<keyword evidence="2" id="KW-1185">Reference proteome</keyword>
<evidence type="ECO:0000313" key="2">
    <source>
        <dbReference type="Proteomes" id="UP000824469"/>
    </source>
</evidence>
<comment type="caution">
    <text evidence="1">The sequence shown here is derived from an EMBL/GenBank/DDBJ whole genome shotgun (WGS) entry which is preliminary data.</text>
</comment>
<evidence type="ECO:0000313" key="1">
    <source>
        <dbReference type="EMBL" id="KAH9312017.1"/>
    </source>
</evidence>
<reference evidence="1 2" key="1">
    <citation type="journal article" date="2021" name="Nat. Plants">
        <title>The Taxus genome provides insights into paclitaxel biosynthesis.</title>
        <authorList>
            <person name="Xiong X."/>
            <person name="Gou J."/>
            <person name="Liao Q."/>
            <person name="Li Y."/>
            <person name="Zhou Q."/>
            <person name="Bi G."/>
            <person name="Li C."/>
            <person name="Du R."/>
            <person name="Wang X."/>
            <person name="Sun T."/>
            <person name="Guo L."/>
            <person name="Liang H."/>
            <person name="Lu P."/>
            <person name="Wu Y."/>
            <person name="Zhang Z."/>
            <person name="Ro D.K."/>
            <person name="Shang Y."/>
            <person name="Huang S."/>
            <person name="Yan J."/>
        </authorList>
    </citation>
    <scope>NUCLEOTIDE SEQUENCE [LARGE SCALE GENOMIC DNA]</scope>
    <source>
        <strain evidence="1">Ta-2019</strain>
    </source>
</reference>
<organism evidence="1 2">
    <name type="scientific">Taxus chinensis</name>
    <name type="common">Chinese yew</name>
    <name type="synonym">Taxus wallichiana var. chinensis</name>
    <dbReference type="NCBI Taxonomy" id="29808"/>
    <lineage>
        <taxon>Eukaryota</taxon>
        <taxon>Viridiplantae</taxon>
        <taxon>Streptophyta</taxon>
        <taxon>Embryophyta</taxon>
        <taxon>Tracheophyta</taxon>
        <taxon>Spermatophyta</taxon>
        <taxon>Pinopsida</taxon>
        <taxon>Pinidae</taxon>
        <taxon>Conifers II</taxon>
        <taxon>Cupressales</taxon>
        <taxon>Taxaceae</taxon>
        <taxon>Taxus</taxon>
    </lineage>
</organism>